<name>A0A502LBE2_9GAMM</name>
<dbReference type="PANTHER" id="PTHR38834">
    <property type="entry name" value="PERIPLASMIC SUBSTRATE BINDING PROTEIN FAMILY 3"/>
    <property type="match status" value="1"/>
</dbReference>
<proteinExistence type="predicted"/>
<comment type="caution">
    <text evidence="3">The sequence shown here is derived from an EMBL/GenBank/DDBJ whole genome shotgun (WGS) entry which is preliminary data.</text>
</comment>
<dbReference type="InterPro" id="IPR001638">
    <property type="entry name" value="Solute-binding_3/MltF_N"/>
</dbReference>
<feature type="signal peptide" evidence="1">
    <location>
        <begin position="1"/>
        <end position="19"/>
    </location>
</feature>
<sequence length="255" mass="29325">MNKILLVIILSFYSVSTQACNEHDAKTLLSELQWQTEDYPPFNFRDETGRLVGIFPEILLLAYQDLNISLYTEEIDIIPWARLLFNMKHYSKYAAFSMVTTKERAIEYQLLPLPFVVKSSIMVLKANKKKFKQKNLDELAIGVVRGDIGQALLDREKIKAFQVETNSALSMLKMLSLQRVDAIAYAEDVAYFQFNKLAIEKDSIVPFISLDEGSNINFVFHKSMPKCAIELLAKSIEKLHKQGKVDKIRMKYIQS</sequence>
<accession>A0A502LBE2</accession>
<dbReference type="EMBL" id="SAWY01000001">
    <property type="protein sequence ID" value="TPH19293.1"/>
    <property type="molecule type" value="Genomic_DNA"/>
</dbReference>
<feature type="chain" id="PRO_5021377318" evidence="1">
    <location>
        <begin position="20"/>
        <end position="255"/>
    </location>
</feature>
<dbReference type="PROSITE" id="PS51257">
    <property type="entry name" value="PROKAR_LIPOPROTEIN"/>
    <property type="match status" value="1"/>
</dbReference>
<reference evidence="3 4" key="1">
    <citation type="submission" date="2019-01" db="EMBL/GenBank/DDBJ databases">
        <title>Litorilituus lipolytica sp. nov., isolated from intertidal sand of the Yellow Sea in China.</title>
        <authorList>
            <person name="Liu A."/>
        </authorList>
    </citation>
    <scope>NUCLEOTIDE SEQUENCE [LARGE SCALE GENOMIC DNA]</scope>
    <source>
        <strain evidence="3 4">RZ04</strain>
    </source>
</reference>
<organism evidence="3 4">
    <name type="scientific">Litorilituus lipolyticus</name>
    <dbReference type="NCBI Taxonomy" id="2491017"/>
    <lineage>
        <taxon>Bacteria</taxon>
        <taxon>Pseudomonadati</taxon>
        <taxon>Pseudomonadota</taxon>
        <taxon>Gammaproteobacteria</taxon>
        <taxon>Alteromonadales</taxon>
        <taxon>Colwelliaceae</taxon>
        <taxon>Litorilituus</taxon>
    </lineage>
</organism>
<keyword evidence="4" id="KW-1185">Reference proteome</keyword>
<protein>
    <submittedName>
        <fullName evidence="3">Transporter substrate-binding domain-containing protein</fullName>
    </submittedName>
</protein>
<dbReference type="OrthoDB" id="8587856at2"/>
<feature type="domain" description="Solute-binding protein family 3/N-terminal" evidence="2">
    <location>
        <begin position="37"/>
        <end position="254"/>
    </location>
</feature>
<dbReference type="AlphaFoldDB" id="A0A502LBE2"/>
<evidence type="ECO:0000313" key="4">
    <source>
        <dbReference type="Proteomes" id="UP000315303"/>
    </source>
</evidence>
<dbReference type="Pfam" id="PF00497">
    <property type="entry name" value="SBP_bac_3"/>
    <property type="match status" value="1"/>
</dbReference>
<dbReference type="Proteomes" id="UP000315303">
    <property type="component" value="Unassembled WGS sequence"/>
</dbReference>
<dbReference type="RefSeq" id="WP_140600908.1">
    <property type="nucleotide sequence ID" value="NZ_SAWY01000001.1"/>
</dbReference>
<evidence type="ECO:0000256" key="1">
    <source>
        <dbReference type="SAM" id="SignalP"/>
    </source>
</evidence>
<keyword evidence="1" id="KW-0732">Signal</keyword>
<dbReference type="PANTHER" id="PTHR38834:SF3">
    <property type="entry name" value="SOLUTE-BINDING PROTEIN FAMILY 3_N-TERMINAL DOMAIN-CONTAINING PROTEIN"/>
    <property type="match status" value="1"/>
</dbReference>
<dbReference type="Gene3D" id="3.40.190.10">
    <property type="entry name" value="Periplasmic binding protein-like II"/>
    <property type="match status" value="2"/>
</dbReference>
<evidence type="ECO:0000313" key="3">
    <source>
        <dbReference type="EMBL" id="TPH19293.1"/>
    </source>
</evidence>
<dbReference type="SUPFAM" id="SSF53850">
    <property type="entry name" value="Periplasmic binding protein-like II"/>
    <property type="match status" value="1"/>
</dbReference>
<evidence type="ECO:0000259" key="2">
    <source>
        <dbReference type="Pfam" id="PF00497"/>
    </source>
</evidence>
<gene>
    <name evidence="3" type="ORF">EPA86_00775</name>
</gene>